<dbReference type="SUPFAM" id="SSF54106">
    <property type="entry name" value="LysM domain"/>
    <property type="match status" value="1"/>
</dbReference>
<comment type="caution">
    <text evidence="4">The sequence shown here is derived from an EMBL/GenBank/DDBJ whole genome shotgun (WGS) entry which is preliminary data.</text>
</comment>
<feature type="compositionally biased region" description="Low complexity" evidence="2">
    <location>
        <begin position="32"/>
        <end position="45"/>
    </location>
</feature>
<evidence type="ECO:0000313" key="4">
    <source>
        <dbReference type="EMBL" id="OIQ76259.1"/>
    </source>
</evidence>
<protein>
    <submittedName>
        <fullName evidence="4">Murein hydrolase activator NlpD</fullName>
    </submittedName>
</protein>
<dbReference type="SUPFAM" id="SSF51261">
    <property type="entry name" value="Duplicated hybrid motif"/>
    <property type="match status" value="1"/>
</dbReference>
<dbReference type="Pfam" id="PF01551">
    <property type="entry name" value="Peptidase_M23"/>
    <property type="match status" value="1"/>
</dbReference>
<gene>
    <name evidence="4" type="primary">nlpD_9</name>
    <name evidence="4" type="ORF">GALL_420680</name>
</gene>
<dbReference type="GO" id="GO:0004222">
    <property type="term" value="F:metalloendopeptidase activity"/>
    <property type="evidence" value="ECO:0007669"/>
    <property type="project" value="TreeGrafter"/>
</dbReference>
<feature type="region of interest" description="Disordered" evidence="2">
    <location>
        <begin position="30"/>
        <end position="53"/>
    </location>
</feature>
<dbReference type="EMBL" id="MLJW01001919">
    <property type="protein sequence ID" value="OIQ76259.1"/>
    <property type="molecule type" value="Genomic_DNA"/>
</dbReference>
<reference evidence="4" key="1">
    <citation type="submission" date="2016-10" db="EMBL/GenBank/DDBJ databases">
        <title>Sequence of Gallionella enrichment culture.</title>
        <authorList>
            <person name="Poehlein A."/>
            <person name="Muehling M."/>
            <person name="Daniel R."/>
        </authorList>
    </citation>
    <scope>NUCLEOTIDE SEQUENCE</scope>
</reference>
<dbReference type="CDD" id="cd12797">
    <property type="entry name" value="M23_peptidase"/>
    <property type="match status" value="1"/>
</dbReference>
<dbReference type="Gene3D" id="3.10.350.10">
    <property type="entry name" value="LysM domain"/>
    <property type="match status" value="1"/>
</dbReference>
<feature type="compositionally biased region" description="Low complexity" evidence="2">
    <location>
        <begin position="192"/>
        <end position="201"/>
    </location>
</feature>
<feature type="domain" description="LysM" evidence="3">
    <location>
        <begin position="54"/>
        <end position="98"/>
    </location>
</feature>
<dbReference type="PANTHER" id="PTHR21666">
    <property type="entry name" value="PEPTIDASE-RELATED"/>
    <property type="match status" value="1"/>
</dbReference>
<feature type="compositionally biased region" description="Basic and acidic residues" evidence="2">
    <location>
        <begin position="180"/>
        <end position="191"/>
    </location>
</feature>
<proteinExistence type="inferred from homology"/>
<evidence type="ECO:0000256" key="1">
    <source>
        <dbReference type="ARBA" id="ARBA00038420"/>
    </source>
</evidence>
<dbReference type="InterPro" id="IPR018392">
    <property type="entry name" value="LysM"/>
</dbReference>
<dbReference type="GO" id="GO:0009279">
    <property type="term" value="C:cell outer membrane"/>
    <property type="evidence" value="ECO:0007669"/>
    <property type="project" value="TreeGrafter"/>
</dbReference>
<name>A0A1J5QFG2_9ZZZZ</name>
<evidence type="ECO:0000259" key="3">
    <source>
        <dbReference type="PROSITE" id="PS51782"/>
    </source>
</evidence>
<dbReference type="Gene3D" id="2.70.70.10">
    <property type="entry name" value="Glucose Permease (Domain IIA)"/>
    <property type="match status" value="1"/>
</dbReference>
<feature type="compositionally biased region" description="Polar residues" evidence="2">
    <location>
        <begin position="132"/>
        <end position="141"/>
    </location>
</feature>
<dbReference type="GO" id="GO:0032153">
    <property type="term" value="C:cell division site"/>
    <property type="evidence" value="ECO:0007669"/>
    <property type="project" value="TreeGrafter"/>
</dbReference>
<accession>A0A1J5QFG2</accession>
<dbReference type="PROSITE" id="PS51782">
    <property type="entry name" value="LYSM"/>
    <property type="match status" value="1"/>
</dbReference>
<dbReference type="CDD" id="cd00118">
    <property type="entry name" value="LysM"/>
    <property type="match status" value="1"/>
</dbReference>
<dbReference type="AlphaFoldDB" id="A0A1J5QFG2"/>
<dbReference type="InterPro" id="IPR036779">
    <property type="entry name" value="LysM_dom_sf"/>
</dbReference>
<dbReference type="Pfam" id="PF01476">
    <property type="entry name" value="LysM"/>
    <property type="match status" value="1"/>
</dbReference>
<dbReference type="InterPro" id="IPR011055">
    <property type="entry name" value="Dup_hybrid_motif"/>
</dbReference>
<comment type="similarity">
    <text evidence="1">Belongs to the E.coli NlpD/Haemophilus LppB family.</text>
</comment>
<evidence type="ECO:0000256" key="2">
    <source>
        <dbReference type="SAM" id="MobiDB-lite"/>
    </source>
</evidence>
<sequence length="332" mass="35202">MRHCWPLAGLIIIAWLSGCAGTGQRAPVFDHAPTTRSAPAKAPKPATEKDWRPETYTVKKGDTLHSIGLEFGFDYKEIAQWNDIQPPYVIHIGRQLKLKEPRAAAASASSEPVATPLRTEPIVAGRPMDGQPATTGPQAATKSPGEPPLYSEPKARKEPYSEQAMNAAPVPPVPAVKPVDSAKAETAKTETAKSGSAGEKSAAGDDEAVDWSWPVNGKVLTDFNDAASAKGIDIGGNQGQAVLAAAAGKVVYSGSGLRGYGKLVIIKHNKTYLSAYAHNSQILVKEGQEVVRGQKIAEMGSSDTDRVKLHFEIRKLGKPVDPAKYLPASPGT</sequence>
<dbReference type="PROSITE" id="PS51257">
    <property type="entry name" value="PROKAR_LIPOPROTEIN"/>
    <property type="match status" value="1"/>
</dbReference>
<dbReference type="InterPro" id="IPR050570">
    <property type="entry name" value="Cell_wall_metabolism_enzyme"/>
</dbReference>
<dbReference type="InterPro" id="IPR016047">
    <property type="entry name" value="M23ase_b-sheet_dom"/>
</dbReference>
<dbReference type="SMART" id="SM00257">
    <property type="entry name" value="LysM"/>
    <property type="match status" value="1"/>
</dbReference>
<keyword evidence="4" id="KW-0378">Hydrolase</keyword>
<feature type="region of interest" description="Disordered" evidence="2">
    <location>
        <begin position="106"/>
        <end position="206"/>
    </location>
</feature>
<organism evidence="4">
    <name type="scientific">mine drainage metagenome</name>
    <dbReference type="NCBI Taxonomy" id="410659"/>
    <lineage>
        <taxon>unclassified sequences</taxon>
        <taxon>metagenomes</taxon>
        <taxon>ecological metagenomes</taxon>
    </lineage>
</organism>
<dbReference type="PANTHER" id="PTHR21666:SF263">
    <property type="entry name" value="MUREIN HYDROLASE ACTIVATOR NLPD"/>
    <property type="match status" value="1"/>
</dbReference>